<geneLocation type="plasmid" evidence="1">
    <name>pSSII-1</name>
</geneLocation>
<name>A0A6H0A080_LYSSH</name>
<accession>A0A6H0A080</accession>
<organism evidence="1">
    <name type="scientific">Lysinibacillus sphaericus</name>
    <name type="common">Bacillus sphaericus</name>
    <dbReference type="NCBI Taxonomy" id="1421"/>
    <lineage>
        <taxon>Bacteria</taxon>
        <taxon>Bacillati</taxon>
        <taxon>Bacillota</taxon>
        <taxon>Bacilli</taxon>
        <taxon>Bacillales</taxon>
        <taxon>Bacillaceae</taxon>
        <taxon>Lysinibacillus</taxon>
    </lineage>
</organism>
<keyword evidence="1" id="KW-0614">Plasmid</keyword>
<reference evidence="1" key="1">
    <citation type="submission" date="2020-02" db="EMBL/GenBank/DDBJ databases">
        <authorList>
            <person name="Hu X."/>
            <person name="Yuan Z."/>
            <person name="Cheng J."/>
            <person name="Geng P."/>
        </authorList>
    </citation>
    <scope>NUCLEOTIDE SEQUENCE</scope>
    <source>
        <strain evidence="1">SSII-1</strain>
        <plasmid evidence="1">pSSII-1</plasmid>
    </source>
</reference>
<protein>
    <submittedName>
        <fullName evidence="1">Uncharacterized protein</fullName>
    </submittedName>
</protein>
<dbReference type="AlphaFoldDB" id="A0A6H0A080"/>
<dbReference type="EMBL" id="MT075580">
    <property type="protein sequence ID" value="QIS31167.1"/>
    <property type="molecule type" value="Genomic_DNA"/>
</dbReference>
<dbReference type="OMA" id="KTWIFAG"/>
<proteinExistence type="predicted"/>
<sequence>MSQNQIQILFFGSKNKSDTLLYLGGMLRNLGKKVLISDMTAVDLYKHSYSLDENLDLLDFDGVDVLLNIPNRSKIDQQLLSSEESLESYDVVLYDVDSLDVLQSNLWSEIDANYYVGDFDLMHQKLDAQMIDYLAKTYTNRLRRVTFETSYQISLDAIEAYITEEIQWTSMNFLFENDEAQEGNRVRMQHENIIPLKGLSNQHRKMLTEVISHMFELPNSDIEIANKRFRWFPNLKQKVTS</sequence>
<dbReference type="RefSeq" id="WP_012291818.1">
    <property type="nucleotide sequence ID" value="NZ_CP014644.1"/>
</dbReference>
<evidence type="ECO:0000313" key="1">
    <source>
        <dbReference type="EMBL" id="QIS31167.1"/>
    </source>
</evidence>